<accession>A0A8C6ZNQ9</accession>
<dbReference type="Gene3D" id="3.40.50.300">
    <property type="entry name" value="P-loop containing nucleotide triphosphate hydrolases"/>
    <property type="match status" value="1"/>
</dbReference>
<evidence type="ECO:0000313" key="2">
    <source>
        <dbReference type="Ensembl" id="ENSNPEP00000015006.1"/>
    </source>
</evidence>
<dbReference type="InterPro" id="IPR031314">
    <property type="entry name" value="DNK_dom"/>
</dbReference>
<name>A0A8C6ZNQ9_NOTPE</name>
<protein>
    <submittedName>
        <fullName evidence="2">Deoxyguanosine kinase</fullName>
    </submittedName>
</protein>
<sequence length="175" mass="19590">MRGCGAALRLAIEGNIAVGKSTFVRLLGRTFPEWHLVIEPVRARAPSAQGFGNLLQLLYQEPSRWSYTFQTYSCMSRLKAQLEPLAERLLKSPEPVQVFERSVYSDRYVFAKSLFEAGHLDALEWAIYQDWHSFLLQELPGHPRAPLRKRSSRGAGTIGLKAGGVTWGHPGLLPA</sequence>
<reference evidence="2" key="1">
    <citation type="submission" date="2025-08" db="UniProtKB">
        <authorList>
            <consortium name="Ensembl"/>
        </authorList>
    </citation>
    <scope>IDENTIFICATION</scope>
</reference>
<dbReference type="GO" id="GO:0005739">
    <property type="term" value="C:mitochondrion"/>
    <property type="evidence" value="ECO:0007669"/>
    <property type="project" value="TreeGrafter"/>
</dbReference>
<keyword evidence="3" id="KW-1185">Reference proteome</keyword>
<dbReference type="Proteomes" id="UP000694420">
    <property type="component" value="Unplaced"/>
</dbReference>
<dbReference type="PANTHER" id="PTHR10513">
    <property type="entry name" value="DEOXYNUCLEOSIDE KINASE"/>
    <property type="match status" value="1"/>
</dbReference>
<dbReference type="PANTHER" id="PTHR10513:SF8">
    <property type="entry name" value="DEOXYGUANOSINE KINASE, MITOCHONDRIAL"/>
    <property type="match status" value="1"/>
</dbReference>
<evidence type="ECO:0000259" key="1">
    <source>
        <dbReference type="Pfam" id="PF01712"/>
    </source>
</evidence>
<evidence type="ECO:0000313" key="3">
    <source>
        <dbReference type="Proteomes" id="UP000694420"/>
    </source>
</evidence>
<dbReference type="Pfam" id="PF01712">
    <property type="entry name" value="dNK"/>
    <property type="match status" value="1"/>
</dbReference>
<dbReference type="AlphaFoldDB" id="A0A8C6ZNQ9"/>
<dbReference type="InterPro" id="IPR050566">
    <property type="entry name" value="Deoxyribonucleoside_kinase"/>
</dbReference>
<dbReference type="InterPro" id="IPR027417">
    <property type="entry name" value="P-loop_NTPase"/>
</dbReference>
<dbReference type="Ensembl" id="ENSNPET00000015378.1">
    <property type="protein sequence ID" value="ENSNPEP00000015006.1"/>
    <property type="gene ID" value="ENSNPEG00000011207.1"/>
</dbReference>
<feature type="domain" description="Deoxynucleoside kinase" evidence="1">
    <location>
        <begin position="10"/>
        <end position="140"/>
    </location>
</feature>
<proteinExistence type="predicted"/>
<dbReference type="SUPFAM" id="SSF52540">
    <property type="entry name" value="P-loop containing nucleoside triphosphate hydrolases"/>
    <property type="match status" value="1"/>
</dbReference>
<organism evidence="2 3">
    <name type="scientific">Nothoprocta perdicaria</name>
    <name type="common">Chilean tinamou</name>
    <name type="synonym">Crypturus perdicarius</name>
    <dbReference type="NCBI Taxonomy" id="30464"/>
    <lineage>
        <taxon>Eukaryota</taxon>
        <taxon>Metazoa</taxon>
        <taxon>Chordata</taxon>
        <taxon>Craniata</taxon>
        <taxon>Vertebrata</taxon>
        <taxon>Euteleostomi</taxon>
        <taxon>Archelosauria</taxon>
        <taxon>Archosauria</taxon>
        <taxon>Dinosauria</taxon>
        <taxon>Saurischia</taxon>
        <taxon>Theropoda</taxon>
        <taxon>Coelurosauria</taxon>
        <taxon>Aves</taxon>
        <taxon>Palaeognathae</taxon>
        <taxon>Tinamiformes</taxon>
        <taxon>Tinamidae</taxon>
        <taxon>Nothoprocta</taxon>
    </lineage>
</organism>
<dbReference type="GO" id="GO:0004138">
    <property type="term" value="F:deoxyguanosine kinase activity"/>
    <property type="evidence" value="ECO:0007669"/>
    <property type="project" value="TreeGrafter"/>
</dbReference>
<reference evidence="2" key="2">
    <citation type="submission" date="2025-09" db="UniProtKB">
        <authorList>
            <consortium name="Ensembl"/>
        </authorList>
    </citation>
    <scope>IDENTIFICATION</scope>
</reference>